<accession>A0A9D1UVZ9</accession>
<evidence type="ECO:0000256" key="2">
    <source>
        <dbReference type="ARBA" id="ARBA00022679"/>
    </source>
</evidence>
<dbReference type="InterPro" id="IPR034714">
    <property type="entry name" value="TagA_TarA"/>
</dbReference>
<reference evidence="6" key="1">
    <citation type="journal article" date="2021" name="PeerJ">
        <title>Extensive microbial diversity within the chicken gut microbiome revealed by metagenomics and culture.</title>
        <authorList>
            <person name="Gilroy R."/>
            <person name="Ravi A."/>
            <person name="Getino M."/>
            <person name="Pursley I."/>
            <person name="Horton D.L."/>
            <person name="Alikhan N.F."/>
            <person name="Baker D."/>
            <person name="Gharbi K."/>
            <person name="Hall N."/>
            <person name="Watson M."/>
            <person name="Adriaenssens E.M."/>
            <person name="Foster-Nyarko E."/>
            <person name="Jarju S."/>
            <person name="Secka A."/>
            <person name="Antonio M."/>
            <person name="Oren A."/>
            <person name="Chaudhuri R.R."/>
            <person name="La Ragione R."/>
            <person name="Hildebrand F."/>
            <person name="Pallen M.J."/>
        </authorList>
    </citation>
    <scope>NUCLEOTIDE SEQUENCE</scope>
    <source>
        <strain evidence="6">6627</strain>
    </source>
</reference>
<gene>
    <name evidence="6" type="ORF">H9861_01695</name>
</gene>
<comment type="similarity">
    <text evidence="5">Belongs to the glycosyltransferase 26 family. TagA/TarA subfamily.</text>
</comment>
<comment type="catalytic activity">
    <reaction evidence="5">
        <text>UDP-N-acetyl-alpha-D-mannosamine + N-acetyl-alpha-D-glucosaminyl-di-trans,octa-cis-undecaprenyl diphosphate = N-acetyl-beta-D-mannosaminyl-(1-&gt;4)-N-acetyl-alpha-D-glucosaminyl di-trans,octa-cis-undecaprenyl diphosphate + UDP + H(+)</text>
        <dbReference type="Rhea" id="RHEA:16053"/>
        <dbReference type="ChEBI" id="CHEBI:15378"/>
        <dbReference type="ChEBI" id="CHEBI:58223"/>
        <dbReference type="ChEBI" id="CHEBI:62959"/>
        <dbReference type="ChEBI" id="CHEBI:68623"/>
        <dbReference type="ChEBI" id="CHEBI:132210"/>
        <dbReference type="EC" id="2.4.1.187"/>
    </reaction>
</comment>
<evidence type="ECO:0000256" key="4">
    <source>
        <dbReference type="ARBA" id="ARBA00023316"/>
    </source>
</evidence>
<dbReference type="Pfam" id="PF03808">
    <property type="entry name" value="Glyco_tran_WecG"/>
    <property type="match status" value="1"/>
</dbReference>
<dbReference type="InterPro" id="IPR004629">
    <property type="entry name" value="WecG_TagA_CpsF"/>
</dbReference>
<dbReference type="CDD" id="cd06533">
    <property type="entry name" value="Glyco_transf_WecG_TagA"/>
    <property type="match status" value="1"/>
</dbReference>
<sequence length="248" mass="28819">MKHFTKVNILGINFLNITQQTFLNTLEQEINLHHNCFVVTANPEIVLLARKNHRYQQIINHADYVTADGIGIIKGAKILNQPLPERITGYDTMLNLLDFANRNHKKVYFLGAQPAVIKALIPIIQQKYPQLIIAGFHDGYFKDPQPILTEIKAAQPDIVFAALGFPKQEYFINQYREISNSLWMGVGGSFDVLAGKVKRAPQFWIKHHLEWLYRLIQEPSRFKRMLALPKYLILIYREKFARHKKRKA</sequence>
<dbReference type="EMBL" id="DXFP01000010">
    <property type="protein sequence ID" value="HIX01453.1"/>
    <property type="molecule type" value="Genomic_DNA"/>
</dbReference>
<name>A0A9D1UVZ9_9LACO</name>
<reference evidence="6" key="2">
    <citation type="submission" date="2021-04" db="EMBL/GenBank/DDBJ databases">
        <authorList>
            <person name="Gilroy R."/>
        </authorList>
    </citation>
    <scope>NUCLEOTIDE SEQUENCE</scope>
    <source>
        <strain evidence="6">6627</strain>
    </source>
</reference>
<dbReference type="NCBIfam" id="TIGR00696">
    <property type="entry name" value="wecG_tagA_cpsF"/>
    <property type="match status" value="1"/>
</dbReference>
<comment type="caution">
    <text evidence="6">The sequence shown here is derived from an EMBL/GenBank/DDBJ whole genome shotgun (WGS) entry which is preliminary data.</text>
</comment>
<keyword evidence="3 5" id="KW-0777">Teichoic acid biosynthesis</keyword>
<evidence type="ECO:0000313" key="6">
    <source>
        <dbReference type="EMBL" id="HIX01453.1"/>
    </source>
</evidence>
<comment type="function">
    <text evidence="5">Catalyzes the conversion of GlcNAc-PP-undecaprenol into ManNAc-GlcNAc-PP-undecaprenol, the first committed lipid intermediate in the de novo synthesis of teichoic acid.</text>
</comment>
<protein>
    <recommendedName>
        <fullName evidence="5">N-acetylglucosaminyldiphosphoundecaprenol N-acetyl-beta-D-mannosaminyltransferase</fullName>
        <ecNumber evidence="5">2.4.1.187</ecNumber>
    </recommendedName>
    <alternativeName>
        <fullName evidence="5">N-acetylmannosaminyltransferase</fullName>
    </alternativeName>
    <alternativeName>
        <fullName evidence="5">UDP-N-acetylmannosamine transferase</fullName>
    </alternativeName>
    <alternativeName>
        <fullName evidence="5">UDP-N-acetylmannosamine:N-acetylglucosaminyl pyrophosphorylundecaprenol N-acetylmannosaminyltransferase</fullName>
    </alternativeName>
</protein>
<keyword evidence="2 5" id="KW-0808">Transferase</keyword>
<evidence type="ECO:0000256" key="1">
    <source>
        <dbReference type="ARBA" id="ARBA00022676"/>
    </source>
</evidence>
<dbReference type="GO" id="GO:0047244">
    <property type="term" value="F:N-acetylglucosaminyldiphosphoundecaprenol N-acetyl-beta-D-mannosaminyltransferase activity"/>
    <property type="evidence" value="ECO:0007669"/>
    <property type="project" value="UniProtKB-UniRule"/>
</dbReference>
<dbReference type="GO" id="GO:0019350">
    <property type="term" value="P:teichoic acid biosynthetic process"/>
    <property type="evidence" value="ECO:0007669"/>
    <property type="project" value="UniProtKB-UniRule"/>
</dbReference>
<organism evidence="6 7">
    <name type="scientific">Candidatus Ligilactobacillus excrementigallinarum</name>
    <dbReference type="NCBI Taxonomy" id="2838641"/>
    <lineage>
        <taxon>Bacteria</taxon>
        <taxon>Bacillati</taxon>
        <taxon>Bacillota</taxon>
        <taxon>Bacilli</taxon>
        <taxon>Lactobacillales</taxon>
        <taxon>Lactobacillaceae</taxon>
        <taxon>Ligilactobacillus</taxon>
    </lineage>
</organism>
<keyword evidence="1 5" id="KW-0328">Glycosyltransferase</keyword>
<dbReference type="Proteomes" id="UP000823963">
    <property type="component" value="Unassembled WGS sequence"/>
</dbReference>
<proteinExistence type="inferred from homology"/>
<dbReference type="EC" id="2.4.1.187" evidence="5"/>
<evidence type="ECO:0000313" key="7">
    <source>
        <dbReference type="Proteomes" id="UP000823963"/>
    </source>
</evidence>
<dbReference type="AlphaFoldDB" id="A0A9D1UVZ9"/>
<evidence type="ECO:0000256" key="5">
    <source>
        <dbReference type="HAMAP-Rule" id="MF_02070"/>
    </source>
</evidence>
<dbReference type="GO" id="GO:0071555">
    <property type="term" value="P:cell wall organization"/>
    <property type="evidence" value="ECO:0007669"/>
    <property type="project" value="UniProtKB-KW"/>
</dbReference>
<keyword evidence="4 5" id="KW-0961">Cell wall biogenesis/degradation</keyword>
<comment type="pathway">
    <text evidence="5">Cell wall biogenesis; teichoic acid biosynthesis.</text>
</comment>
<dbReference type="HAMAP" id="MF_02070">
    <property type="entry name" value="TagA_TarA"/>
    <property type="match status" value="1"/>
</dbReference>
<dbReference type="PANTHER" id="PTHR34136">
    <property type="match status" value="1"/>
</dbReference>
<dbReference type="PANTHER" id="PTHR34136:SF1">
    <property type="entry name" value="UDP-N-ACETYL-D-MANNOSAMINURONIC ACID TRANSFERASE"/>
    <property type="match status" value="1"/>
</dbReference>
<evidence type="ECO:0000256" key="3">
    <source>
        <dbReference type="ARBA" id="ARBA00022944"/>
    </source>
</evidence>